<evidence type="ECO:0000256" key="1">
    <source>
        <dbReference type="ARBA" id="ARBA00023015"/>
    </source>
</evidence>
<dbReference type="STRING" id="471853.Bcav_1317"/>
<dbReference type="SMART" id="SM00354">
    <property type="entry name" value="HTH_LACI"/>
    <property type="match status" value="1"/>
</dbReference>
<keyword evidence="7" id="KW-1185">Reference proteome</keyword>
<dbReference type="HOGENOM" id="CLU_037628_6_1_11"/>
<dbReference type="InterPro" id="IPR000843">
    <property type="entry name" value="HTH_LacI"/>
</dbReference>
<dbReference type="InterPro" id="IPR010982">
    <property type="entry name" value="Lambda_DNA-bd_dom_sf"/>
</dbReference>
<dbReference type="PANTHER" id="PTHR30146">
    <property type="entry name" value="LACI-RELATED TRANSCRIPTIONAL REPRESSOR"/>
    <property type="match status" value="1"/>
</dbReference>
<keyword evidence="2" id="KW-0238">DNA-binding</keyword>
<dbReference type="OrthoDB" id="252678at2"/>
<name>C5C1V8_BEUC1</name>
<dbReference type="Proteomes" id="UP000007962">
    <property type="component" value="Chromosome"/>
</dbReference>
<protein>
    <submittedName>
        <fullName evidence="6">Transcriptional regulator, LacI family</fullName>
    </submittedName>
</protein>
<evidence type="ECO:0000313" key="6">
    <source>
        <dbReference type="EMBL" id="ACQ79576.1"/>
    </source>
</evidence>
<dbReference type="KEGG" id="bcv:Bcav_1317"/>
<dbReference type="GO" id="GO:0003700">
    <property type="term" value="F:DNA-binding transcription factor activity"/>
    <property type="evidence" value="ECO:0007669"/>
    <property type="project" value="TreeGrafter"/>
</dbReference>
<keyword evidence="3" id="KW-0804">Transcription</keyword>
<feature type="domain" description="HTH lacI-type" evidence="5">
    <location>
        <begin position="2"/>
        <end position="56"/>
    </location>
</feature>
<organism evidence="6 7">
    <name type="scientific">Beutenbergia cavernae (strain ATCC BAA-8 / DSM 12333 / CCUG 43141 / JCM 11478 / NBRC 16432 / NCIMB 13614 / HKI 0122)</name>
    <dbReference type="NCBI Taxonomy" id="471853"/>
    <lineage>
        <taxon>Bacteria</taxon>
        <taxon>Bacillati</taxon>
        <taxon>Actinomycetota</taxon>
        <taxon>Actinomycetes</taxon>
        <taxon>Micrococcales</taxon>
        <taxon>Beutenbergiaceae</taxon>
        <taxon>Beutenbergia</taxon>
    </lineage>
</organism>
<dbReference type="PANTHER" id="PTHR30146:SF153">
    <property type="entry name" value="LACTOSE OPERON REPRESSOR"/>
    <property type="match status" value="1"/>
</dbReference>
<dbReference type="RefSeq" id="WP_015881816.1">
    <property type="nucleotide sequence ID" value="NC_012669.1"/>
</dbReference>
<proteinExistence type="predicted"/>
<dbReference type="InterPro" id="IPR046335">
    <property type="entry name" value="LacI/GalR-like_sensor"/>
</dbReference>
<evidence type="ECO:0000256" key="2">
    <source>
        <dbReference type="ARBA" id="ARBA00023125"/>
    </source>
</evidence>
<dbReference type="EMBL" id="CP001618">
    <property type="protein sequence ID" value="ACQ79576.1"/>
    <property type="molecule type" value="Genomic_DNA"/>
</dbReference>
<evidence type="ECO:0000256" key="3">
    <source>
        <dbReference type="ARBA" id="ARBA00023163"/>
    </source>
</evidence>
<dbReference type="SUPFAM" id="SSF53822">
    <property type="entry name" value="Periplasmic binding protein-like I"/>
    <property type="match status" value="1"/>
</dbReference>
<sequence>MTTIGDVARHAGVATSTVSYVLSGKRATSPATRERVRRAIAELGYRPHAGARALASARTQVLALMVPLRLDAGGRGPRSDLDLDVVMQFVAGVAPRARSLGYDVLLLTDDDPTAVGRVSVSSSADALIVMDVEVDDARIPAVVAAGTPTVLIGLPDEQSGLSCVDFDFEQAGRLAVRHLARLGHRVLAFVGPPPAALRRRTSYAERMLRGLRAQAASSEVELRIAPATASRDDVVHAIAEALDTESGATALVVHNEAALPIVLDVLAERGVRVPADVSVIAVGVSGVAEQRVGVLTSIDIPGRAIGAVAAEMVVAALGGAVRAETRLVRANLTDRGTTARPPARRRPTSQENS</sequence>
<dbReference type="AlphaFoldDB" id="C5C1V8"/>
<dbReference type="Pfam" id="PF13377">
    <property type="entry name" value="Peripla_BP_3"/>
    <property type="match status" value="1"/>
</dbReference>
<keyword evidence="1" id="KW-0805">Transcription regulation</keyword>
<dbReference type="PROSITE" id="PS50932">
    <property type="entry name" value="HTH_LACI_2"/>
    <property type="match status" value="1"/>
</dbReference>
<dbReference type="CDD" id="cd06267">
    <property type="entry name" value="PBP1_LacI_sugar_binding-like"/>
    <property type="match status" value="1"/>
</dbReference>
<evidence type="ECO:0000256" key="4">
    <source>
        <dbReference type="SAM" id="MobiDB-lite"/>
    </source>
</evidence>
<dbReference type="Pfam" id="PF00356">
    <property type="entry name" value="LacI"/>
    <property type="match status" value="1"/>
</dbReference>
<feature type="region of interest" description="Disordered" evidence="4">
    <location>
        <begin position="332"/>
        <end position="353"/>
    </location>
</feature>
<dbReference type="Gene3D" id="1.10.260.40">
    <property type="entry name" value="lambda repressor-like DNA-binding domains"/>
    <property type="match status" value="1"/>
</dbReference>
<dbReference type="InterPro" id="IPR028082">
    <property type="entry name" value="Peripla_BP_I"/>
</dbReference>
<evidence type="ECO:0000259" key="5">
    <source>
        <dbReference type="PROSITE" id="PS50932"/>
    </source>
</evidence>
<dbReference type="eggNOG" id="COG1609">
    <property type="taxonomic scope" value="Bacteria"/>
</dbReference>
<reference evidence="6 7" key="1">
    <citation type="journal article" date="2009" name="Stand. Genomic Sci.">
        <title>Complete genome sequence of Beutenbergia cavernae type strain (HKI 0122).</title>
        <authorList>
            <person name="Land M."/>
            <person name="Pukall R."/>
            <person name="Abt B."/>
            <person name="Goker M."/>
            <person name="Rohde M."/>
            <person name="Glavina Del Rio T."/>
            <person name="Tice H."/>
            <person name="Copeland A."/>
            <person name="Cheng J.F."/>
            <person name="Lucas S."/>
            <person name="Chen F."/>
            <person name="Nolan M."/>
            <person name="Bruce D."/>
            <person name="Goodwin L."/>
            <person name="Pitluck S."/>
            <person name="Ivanova N."/>
            <person name="Mavromatis K."/>
            <person name="Ovchinnikova G."/>
            <person name="Pati A."/>
            <person name="Chen A."/>
            <person name="Palaniappan K."/>
            <person name="Hauser L."/>
            <person name="Chang Y.J."/>
            <person name="Jefferies C.C."/>
            <person name="Saunders E."/>
            <person name="Brettin T."/>
            <person name="Detter J.C."/>
            <person name="Han C."/>
            <person name="Chain P."/>
            <person name="Bristow J."/>
            <person name="Eisen J.A."/>
            <person name="Markowitz V."/>
            <person name="Hugenholtz P."/>
            <person name="Kyrpides N.C."/>
            <person name="Klenk H.P."/>
            <person name="Lapidus A."/>
        </authorList>
    </citation>
    <scope>NUCLEOTIDE SEQUENCE [LARGE SCALE GENOMIC DNA]</scope>
    <source>
        <strain evidence="7">ATCC BAA-8 / DSM 12333 / NBRC 16432</strain>
    </source>
</reference>
<dbReference type="SUPFAM" id="SSF47413">
    <property type="entry name" value="lambda repressor-like DNA-binding domains"/>
    <property type="match status" value="1"/>
</dbReference>
<dbReference type="GO" id="GO:0000976">
    <property type="term" value="F:transcription cis-regulatory region binding"/>
    <property type="evidence" value="ECO:0007669"/>
    <property type="project" value="TreeGrafter"/>
</dbReference>
<dbReference type="CDD" id="cd01392">
    <property type="entry name" value="HTH_LacI"/>
    <property type="match status" value="1"/>
</dbReference>
<gene>
    <name evidence="6" type="ordered locus">Bcav_1317</name>
</gene>
<dbReference type="Gene3D" id="3.40.50.2300">
    <property type="match status" value="2"/>
</dbReference>
<evidence type="ECO:0000313" key="7">
    <source>
        <dbReference type="Proteomes" id="UP000007962"/>
    </source>
</evidence>
<accession>C5C1V8</accession>